<keyword evidence="3" id="KW-1185">Reference proteome</keyword>
<evidence type="ECO:0000313" key="3">
    <source>
        <dbReference type="Proteomes" id="UP000035682"/>
    </source>
</evidence>
<reference evidence="2 3" key="1">
    <citation type="submission" date="2014-09" db="EMBL/GenBank/DDBJ databases">
        <authorList>
            <person name="Martin A.A."/>
        </authorList>
    </citation>
    <scope>NUCLEOTIDE SEQUENCE</scope>
    <source>
        <strain evidence="3">ED321</strain>
        <strain evidence="2">ED321 Heterogonic</strain>
    </source>
</reference>
<evidence type="ECO:0000313" key="4">
    <source>
        <dbReference type="WBParaSite" id="SRAE_2000185200.1"/>
    </source>
</evidence>
<gene>
    <name evidence="2 4 5" type="ORF">SRAE_2000185200</name>
</gene>
<dbReference type="RefSeq" id="XP_024506387.1">
    <property type="nucleotide sequence ID" value="XM_024652852.1"/>
</dbReference>
<dbReference type="CTD" id="36379552"/>
<dbReference type="WBParaSite" id="SRAE_2000185200.1">
    <property type="protein sequence ID" value="SRAE_2000185200.1"/>
    <property type="gene ID" value="WBGene00262058"/>
</dbReference>
<organism evidence="2">
    <name type="scientific">Strongyloides ratti</name>
    <name type="common">Parasitic roundworm</name>
    <dbReference type="NCBI Taxonomy" id="34506"/>
    <lineage>
        <taxon>Eukaryota</taxon>
        <taxon>Metazoa</taxon>
        <taxon>Ecdysozoa</taxon>
        <taxon>Nematoda</taxon>
        <taxon>Chromadorea</taxon>
        <taxon>Rhabditida</taxon>
        <taxon>Tylenchina</taxon>
        <taxon>Panagrolaimomorpha</taxon>
        <taxon>Strongyloidoidea</taxon>
        <taxon>Strongyloididae</taxon>
        <taxon>Strongyloides</taxon>
    </lineage>
</organism>
<dbReference type="Proteomes" id="UP000035682">
    <property type="component" value="Unplaced"/>
</dbReference>
<feature type="region of interest" description="Disordered" evidence="1">
    <location>
        <begin position="27"/>
        <end position="52"/>
    </location>
</feature>
<dbReference type="WormBase" id="SRAE_2000185200">
    <property type="protein sequence ID" value="SRP01158"/>
    <property type="gene ID" value="WBGene00262058"/>
</dbReference>
<evidence type="ECO:0000256" key="1">
    <source>
        <dbReference type="SAM" id="MobiDB-lite"/>
    </source>
</evidence>
<feature type="compositionally biased region" description="Polar residues" evidence="1">
    <location>
        <begin position="27"/>
        <end position="41"/>
    </location>
</feature>
<accession>A0A090LBU0</accession>
<evidence type="ECO:0000313" key="5">
    <source>
        <dbReference type="WormBase" id="SRAE_2000185200"/>
    </source>
</evidence>
<protein>
    <submittedName>
        <fullName evidence="2 4">Uncharacterized protein</fullName>
    </submittedName>
</protein>
<dbReference type="EMBL" id="LN609529">
    <property type="protein sequence ID" value="CEF67187.1"/>
    <property type="molecule type" value="Genomic_DNA"/>
</dbReference>
<sequence>MSSINKQAEKSGIYKIKRKTQEITITENDLNSQQQKITSAKQNDKNRDGENEIFIETGNEKTKKNRNKELKETKKDKCGHLSQNNLNSKIVNNKNNVPTKSKIKEIKNGEKKYGSKIVEISNDLLDKIKKKNDINKMSRTSTKEQTNIFQTKFPGNEFECKSDLITNDINSCEIKDNSSKILERKRSIRNEICMEIDFITKPTSDKSKILSSQYSLDRKKPIQNLRKKIHRYAMFNCKGEYEKYKKSYMFPNNKNNNWQIYDSYGNPWWSKFKAGPLSKNLNQQKNDEDLTDDSLVINTQALLQVKEKRLVYPEPQEENGFSDIFGPIKDLALCNDTQYGKTKIWWISLRNVIQMNLLTTKAKKIQLKENLPKLQKTDTFNEKDPITIVRYIKGLPKKQQIAQIMMQQFPVRG</sequence>
<dbReference type="GeneID" id="36379552"/>
<reference evidence="4" key="2">
    <citation type="submission" date="2020-12" db="UniProtKB">
        <authorList>
            <consortium name="WormBaseParasite"/>
        </authorList>
    </citation>
    <scope>IDENTIFICATION</scope>
</reference>
<evidence type="ECO:0000313" key="2">
    <source>
        <dbReference type="EMBL" id="CEF67187.1"/>
    </source>
</evidence>
<proteinExistence type="predicted"/>
<name>A0A090LBU0_STRRB</name>
<dbReference type="AlphaFoldDB" id="A0A090LBU0"/>